<reference evidence="3 4" key="1">
    <citation type="journal article" date="2013" name="Genome Announc.">
        <title>Complete Genome Sequence of the Thermophilic and Facultatively Chemolithoautotrophic Sulfate Reducer Archaeoglobus sulfaticallidus Strain PM70-1T.</title>
        <authorList>
            <person name="Stokke R."/>
            <person name="Hocking W.P."/>
            <person name="Steinsbu B.O."/>
            <person name="Steen I.H."/>
        </authorList>
    </citation>
    <scope>NUCLEOTIDE SEQUENCE [LARGE SCALE GENOMIC DNA]</scope>
    <source>
        <strain evidence="3">PM70-1</strain>
    </source>
</reference>
<dbReference type="GeneID" id="15393813"/>
<gene>
    <name evidence="3" type="ORF">Asulf_02181</name>
</gene>
<dbReference type="Pfam" id="PF19810">
    <property type="entry name" value="HFX_2341_N"/>
    <property type="match status" value="1"/>
</dbReference>
<dbReference type="OrthoDB" id="49624at2157"/>
<dbReference type="KEGG" id="ast:Asulf_02181"/>
<dbReference type="SUPFAM" id="SSF46785">
    <property type="entry name" value="Winged helix' DNA-binding domain"/>
    <property type="match status" value="1"/>
</dbReference>
<dbReference type="HOGENOM" id="CLU_103614_0_0_2"/>
<evidence type="ECO:0000259" key="2">
    <source>
        <dbReference type="Pfam" id="PF22665"/>
    </source>
</evidence>
<dbReference type="EMBL" id="CP005290">
    <property type="protein sequence ID" value="AGK62134.1"/>
    <property type="molecule type" value="Genomic_DNA"/>
</dbReference>
<dbReference type="Pfam" id="PF22665">
    <property type="entry name" value="WHD_DUF6293"/>
    <property type="match status" value="1"/>
</dbReference>
<feature type="domain" description="HFX-2341-like N-terminal" evidence="1">
    <location>
        <begin position="5"/>
        <end position="126"/>
    </location>
</feature>
<dbReference type="InterPro" id="IPR036390">
    <property type="entry name" value="WH_DNA-bd_sf"/>
</dbReference>
<dbReference type="STRING" id="387631.Asulf_02181"/>
<name>N0BES2_9EURY</name>
<dbReference type="AlphaFoldDB" id="N0BES2"/>
<accession>N0BES2</accession>
<dbReference type="InterPro" id="IPR046260">
    <property type="entry name" value="HFX_2341-like_N"/>
</dbReference>
<proteinExistence type="predicted"/>
<dbReference type="RefSeq" id="WP_015591730.1">
    <property type="nucleotide sequence ID" value="NC_021169.1"/>
</dbReference>
<feature type="domain" description="DUF6293" evidence="2">
    <location>
        <begin position="141"/>
        <end position="231"/>
    </location>
</feature>
<dbReference type="InterPro" id="IPR054162">
    <property type="entry name" value="DUF6293_C"/>
</dbReference>
<dbReference type="Gene3D" id="1.10.10.10">
    <property type="entry name" value="Winged helix-like DNA-binding domain superfamily/Winged helix DNA-binding domain"/>
    <property type="match status" value="1"/>
</dbReference>
<dbReference type="Proteomes" id="UP000013307">
    <property type="component" value="Chromosome"/>
</dbReference>
<keyword evidence="4" id="KW-1185">Reference proteome</keyword>
<protein>
    <submittedName>
        <fullName evidence="3">Uncharacterized protein</fullName>
    </submittedName>
</protein>
<sequence length="233" mass="26204">MSKMVHIIPVGVNKERMLDSIRQSGYPIQKVYMVLGKDESLSGEKEIYKNADEIENTLKVLIDVDRIYVNKLNVYAAALEIIKVIKKELTEGNEVLINATDSPRTLVISCYIAAQLSGSRIYIALPKYEDGKEVGIDRVIEIPIPPLKKISNDKVVIIKLIDNNGGEVESINKLIDLLEGRTGDQKKYMAQRARMSYHLKGLEEDGLIEMRREGKNVKIILTDLGKAYALMAE</sequence>
<dbReference type="eggNOG" id="arCOG01448">
    <property type="taxonomic scope" value="Archaea"/>
</dbReference>
<evidence type="ECO:0000259" key="1">
    <source>
        <dbReference type="Pfam" id="PF19810"/>
    </source>
</evidence>
<organism evidence="3 4">
    <name type="scientific">Archaeoglobus sulfaticallidus PM70-1</name>
    <dbReference type="NCBI Taxonomy" id="387631"/>
    <lineage>
        <taxon>Archaea</taxon>
        <taxon>Methanobacteriati</taxon>
        <taxon>Methanobacteriota</taxon>
        <taxon>Archaeoglobi</taxon>
        <taxon>Archaeoglobales</taxon>
        <taxon>Archaeoglobaceae</taxon>
        <taxon>Archaeoglobus</taxon>
    </lineage>
</organism>
<evidence type="ECO:0000313" key="4">
    <source>
        <dbReference type="Proteomes" id="UP000013307"/>
    </source>
</evidence>
<evidence type="ECO:0000313" key="3">
    <source>
        <dbReference type="EMBL" id="AGK62134.1"/>
    </source>
</evidence>
<dbReference type="InterPro" id="IPR036388">
    <property type="entry name" value="WH-like_DNA-bd_sf"/>
</dbReference>